<protein>
    <submittedName>
        <fullName evidence="1">Uncharacterized protein</fullName>
    </submittedName>
</protein>
<dbReference type="EMBL" id="CP002047">
    <property type="protein sequence ID" value="ADI06257.1"/>
    <property type="molecule type" value="Genomic_DNA"/>
</dbReference>
<sequence length="206" mass="22244">MPSPTLLRRLAPALGLHTADLFQIAEVPLPDDLFPLDPGARAWIPQLVSHAAALSPEHRLRLRRLAQSLPDEAREHPAPTLPAYQQYDPSFGALLVRLLGNRNLDWTASAKVLLVMTDLYLSASTIGAVGHGRKELTPELLAGFGTVLGIPANDLAALTGIKLPTGKPEPALVGLAELLWDVRRLTGDQVRQMSEAARSWGSDQHG</sequence>
<dbReference type="AlphaFoldDB" id="D7C6P0"/>
<dbReference type="PATRIC" id="fig|749414.3.peg.3255"/>
<evidence type="ECO:0000313" key="2">
    <source>
        <dbReference type="Proteomes" id="UP000000377"/>
    </source>
</evidence>
<dbReference type="Proteomes" id="UP000000377">
    <property type="component" value="Chromosome"/>
</dbReference>
<dbReference type="STRING" id="749414.SBI_03136"/>
<evidence type="ECO:0000313" key="1">
    <source>
        <dbReference type="EMBL" id="ADI06257.1"/>
    </source>
</evidence>
<organism evidence="1 2">
    <name type="scientific">Streptomyces bingchenggensis (strain BCW-1)</name>
    <dbReference type="NCBI Taxonomy" id="749414"/>
    <lineage>
        <taxon>Bacteria</taxon>
        <taxon>Bacillati</taxon>
        <taxon>Actinomycetota</taxon>
        <taxon>Actinomycetes</taxon>
        <taxon>Kitasatosporales</taxon>
        <taxon>Streptomycetaceae</taxon>
        <taxon>Streptomyces</taxon>
    </lineage>
</organism>
<dbReference type="HOGENOM" id="CLU_095281_0_0_11"/>
<name>D7C6P0_STRBB</name>
<dbReference type="eggNOG" id="ENOG5034BG1">
    <property type="taxonomic scope" value="Bacteria"/>
</dbReference>
<accession>D7C6P0</accession>
<reference evidence="1 2" key="1">
    <citation type="journal article" date="2010" name="J. Bacteriol.">
        <title>Genome sequence of the milbemycin-producing bacterium Streptomyces bingchenggensis.</title>
        <authorList>
            <person name="Wang X.J."/>
            <person name="Yan Y.J."/>
            <person name="Zhang B."/>
            <person name="An J."/>
            <person name="Wang J.J."/>
            <person name="Tian J."/>
            <person name="Jiang L."/>
            <person name="Chen Y.H."/>
            <person name="Huang S.X."/>
            <person name="Yin M."/>
            <person name="Zhang J."/>
            <person name="Gao A.L."/>
            <person name="Liu C.X."/>
            <person name="Zhu Z.X."/>
            <person name="Xiang W.S."/>
        </authorList>
    </citation>
    <scope>NUCLEOTIDE SEQUENCE [LARGE SCALE GENOMIC DNA]</scope>
    <source>
        <strain evidence="1 2">BCW-1</strain>
    </source>
</reference>
<gene>
    <name evidence="1" type="ordered locus">SBI_03136</name>
</gene>
<proteinExistence type="predicted"/>
<keyword evidence="2" id="KW-1185">Reference proteome</keyword>
<dbReference type="KEGG" id="sbh:SBI_03136"/>